<feature type="compositionally biased region" description="Pro residues" evidence="1">
    <location>
        <begin position="79"/>
        <end position="88"/>
    </location>
</feature>
<sequence length="102" mass="11785">MQFARPPSQISTQHFLLRSSPESHLHSPRVKNPHSPCLKSFTAVLPYDHYHYHYYFHAKQNKTKQNKTNPIHQAHAPIPSTPSTPTPPIQYASKDQHSAFYI</sequence>
<dbReference type="HOGENOM" id="CLU_2277051_0_0_1"/>
<organism evidence="2 3">
    <name type="scientific">Botryotinia fuckeliana (strain T4)</name>
    <name type="common">Noble rot fungus</name>
    <name type="synonym">Botrytis cinerea</name>
    <dbReference type="NCBI Taxonomy" id="999810"/>
    <lineage>
        <taxon>Eukaryota</taxon>
        <taxon>Fungi</taxon>
        <taxon>Dikarya</taxon>
        <taxon>Ascomycota</taxon>
        <taxon>Pezizomycotina</taxon>
        <taxon>Leotiomycetes</taxon>
        <taxon>Helotiales</taxon>
        <taxon>Sclerotiniaceae</taxon>
        <taxon>Botrytis</taxon>
    </lineage>
</organism>
<feature type="region of interest" description="Disordered" evidence="1">
    <location>
        <begin position="61"/>
        <end position="102"/>
    </location>
</feature>
<protein>
    <submittedName>
        <fullName evidence="2">Uncharacterized protein</fullName>
    </submittedName>
</protein>
<proteinExistence type="predicted"/>
<evidence type="ECO:0000256" key="1">
    <source>
        <dbReference type="SAM" id="MobiDB-lite"/>
    </source>
</evidence>
<dbReference type="AlphaFoldDB" id="G2YJF6"/>
<dbReference type="Proteomes" id="UP000008177">
    <property type="component" value="Unplaced contigs"/>
</dbReference>
<dbReference type="EMBL" id="FQ790337">
    <property type="protein sequence ID" value="CCD51843.1"/>
    <property type="molecule type" value="Genomic_DNA"/>
</dbReference>
<gene>
    <name evidence="2" type="ORF">BofuT4_P021490.1</name>
</gene>
<accession>G2YJF6</accession>
<evidence type="ECO:0000313" key="3">
    <source>
        <dbReference type="Proteomes" id="UP000008177"/>
    </source>
</evidence>
<reference evidence="3" key="1">
    <citation type="journal article" date="2011" name="PLoS Genet.">
        <title>Genomic analysis of the necrotrophic fungal pathogens Sclerotinia sclerotiorum and Botrytis cinerea.</title>
        <authorList>
            <person name="Amselem J."/>
            <person name="Cuomo C.A."/>
            <person name="van Kan J.A."/>
            <person name="Viaud M."/>
            <person name="Benito E.P."/>
            <person name="Couloux A."/>
            <person name="Coutinho P.M."/>
            <person name="de Vries R.P."/>
            <person name="Dyer P.S."/>
            <person name="Fillinger S."/>
            <person name="Fournier E."/>
            <person name="Gout L."/>
            <person name="Hahn M."/>
            <person name="Kohn L."/>
            <person name="Lapalu N."/>
            <person name="Plummer K.M."/>
            <person name="Pradier J.M."/>
            <person name="Quevillon E."/>
            <person name="Sharon A."/>
            <person name="Simon A."/>
            <person name="ten Have A."/>
            <person name="Tudzynski B."/>
            <person name="Tudzynski P."/>
            <person name="Wincker P."/>
            <person name="Andrew M."/>
            <person name="Anthouard V."/>
            <person name="Beever R.E."/>
            <person name="Beffa R."/>
            <person name="Benoit I."/>
            <person name="Bouzid O."/>
            <person name="Brault B."/>
            <person name="Chen Z."/>
            <person name="Choquer M."/>
            <person name="Collemare J."/>
            <person name="Cotton P."/>
            <person name="Danchin E.G."/>
            <person name="Da Silva C."/>
            <person name="Gautier A."/>
            <person name="Giraud C."/>
            <person name="Giraud T."/>
            <person name="Gonzalez C."/>
            <person name="Grossetete S."/>
            <person name="Guldener U."/>
            <person name="Henrissat B."/>
            <person name="Howlett B.J."/>
            <person name="Kodira C."/>
            <person name="Kretschmer M."/>
            <person name="Lappartient A."/>
            <person name="Leroch M."/>
            <person name="Levis C."/>
            <person name="Mauceli E."/>
            <person name="Neuveglise C."/>
            <person name="Oeser B."/>
            <person name="Pearson M."/>
            <person name="Poulain J."/>
            <person name="Poussereau N."/>
            <person name="Quesneville H."/>
            <person name="Rascle C."/>
            <person name="Schumacher J."/>
            <person name="Segurens B."/>
            <person name="Sexton A."/>
            <person name="Silva E."/>
            <person name="Sirven C."/>
            <person name="Soanes D.M."/>
            <person name="Talbot N.J."/>
            <person name="Templeton M."/>
            <person name="Yandava C."/>
            <person name="Yarden O."/>
            <person name="Zeng Q."/>
            <person name="Rollins J.A."/>
            <person name="Lebrun M.H."/>
            <person name="Dickman M."/>
        </authorList>
    </citation>
    <scope>NUCLEOTIDE SEQUENCE [LARGE SCALE GENOMIC DNA]</scope>
    <source>
        <strain evidence="3">T4</strain>
    </source>
</reference>
<feature type="region of interest" description="Disordered" evidence="1">
    <location>
        <begin position="1"/>
        <end position="34"/>
    </location>
</feature>
<name>G2YJF6_BOTF4</name>
<dbReference type="InParanoid" id="G2YJF6"/>
<evidence type="ECO:0000313" key="2">
    <source>
        <dbReference type="EMBL" id="CCD51843.1"/>
    </source>
</evidence>